<evidence type="ECO:0000313" key="6">
    <source>
        <dbReference type="Proteomes" id="UP000290517"/>
    </source>
</evidence>
<evidence type="ECO:0000256" key="1">
    <source>
        <dbReference type="SAM" id="MobiDB-lite"/>
    </source>
</evidence>
<name>A0A4V1N544_9CELL</name>
<comment type="caution">
    <text evidence="4">The sequence shown here is derived from an EMBL/GenBank/DDBJ whole genome shotgun (WGS) entry which is preliminary data.</text>
</comment>
<evidence type="ECO:0000259" key="2">
    <source>
        <dbReference type="Pfam" id="PF13472"/>
    </source>
</evidence>
<dbReference type="STRING" id="1713.GCA_000718325_00422"/>
<feature type="domain" description="SGNH hydrolase-type esterase" evidence="2">
    <location>
        <begin position="72"/>
        <end position="241"/>
    </location>
</feature>
<dbReference type="EMBL" id="SDJR01000003">
    <property type="protein sequence ID" value="RXR26679.1"/>
    <property type="molecule type" value="Genomic_DNA"/>
</dbReference>
<accession>A0A4V1N544</accession>
<protein>
    <submittedName>
        <fullName evidence="4">Lysophospholipase</fullName>
    </submittedName>
</protein>
<dbReference type="InterPro" id="IPR013830">
    <property type="entry name" value="SGNH_hydro"/>
</dbReference>
<evidence type="ECO:0000313" key="3">
    <source>
        <dbReference type="EMBL" id="RXR26679.1"/>
    </source>
</evidence>
<reference evidence="5 6" key="1">
    <citation type="submission" date="2019-01" db="EMBL/GenBank/DDBJ databases">
        <title>Oerskovia turbata Genome sequencing and assembly.</title>
        <authorList>
            <person name="Dou T."/>
        </authorList>
    </citation>
    <scope>NUCLEOTIDE SEQUENCE [LARGE SCALE GENOMIC DNA]</scope>
    <source>
        <strain evidence="4 5">JCM12123</strain>
        <strain evidence="3 6">JCM3160</strain>
    </source>
</reference>
<dbReference type="AlphaFoldDB" id="A0A4V1N544"/>
<sequence length="263" mass="28308">MRRGAGHVLSGPAPGRLSPPGRLRTRERSTIPGPGRTDRPDIPHGSHVVTDNGARANEEHITVGEPEVRICVVGDELSAGVGDAKGLGWAGRVVARTRFPGTAMVFPLAIPGETTTAMSQRWDAETSRRFDHDPEADNRLVLALGRHDLDAGLSVARSRLNLANVLDVAEHRRLPTFVVGPPPGRTEDNDRVAELSAAFADVANRRRVPYVDTFTPLVTHEQWLADLATSGGGYPGQAGYGLMAWLVLHTGWHAWLGLPDDVA</sequence>
<gene>
    <name evidence="3" type="ORF">EQW73_04015</name>
    <name evidence="4" type="ORF">EQW78_09240</name>
</gene>
<feature type="region of interest" description="Disordered" evidence="1">
    <location>
        <begin position="1"/>
        <end position="51"/>
    </location>
</feature>
<dbReference type="InterPro" id="IPR036514">
    <property type="entry name" value="SGNH_hydro_sf"/>
</dbReference>
<organism evidence="4 5">
    <name type="scientific">Oerskovia turbata</name>
    <dbReference type="NCBI Taxonomy" id="1713"/>
    <lineage>
        <taxon>Bacteria</taxon>
        <taxon>Bacillati</taxon>
        <taxon>Actinomycetota</taxon>
        <taxon>Actinomycetes</taxon>
        <taxon>Micrococcales</taxon>
        <taxon>Cellulomonadaceae</taxon>
        <taxon>Oerskovia</taxon>
    </lineage>
</organism>
<dbReference type="Proteomes" id="UP000290517">
    <property type="component" value="Unassembled WGS sequence"/>
</dbReference>
<dbReference type="Pfam" id="PF13472">
    <property type="entry name" value="Lipase_GDSL_2"/>
    <property type="match status" value="1"/>
</dbReference>
<dbReference type="Proteomes" id="UP000289805">
    <property type="component" value="Unassembled WGS sequence"/>
</dbReference>
<evidence type="ECO:0000313" key="4">
    <source>
        <dbReference type="EMBL" id="RXR34376.1"/>
    </source>
</evidence>
<dbReference type="SUPFAM" id="SSF52266">
    <property type="entry name" value="SGNH hydrolase"/>
    <property type="match status" value="1"/>
</dbReference>
<dbReference type="Gene3D" id="3.40.50.1110">
    <property type="entry name" value="SGNH hydrolase"/>
    <property type="match status" value="1"/>
</dbReference>
<dbReference type="EMBL" id="SDJQ01000011">
    <property type="protein sequence ID" value="RXR34376.1"/>
    <property type="molecule type" value="Genomic_DNA"/>
</dbReference>
<dbReference type="OrthoDB" id="5196031at2"/>
<keyword evidence="6" id="KW-1185">Reference proteome</keyword>
<evidence type="ECO:0000313" key="5">
    <source>
        <dbReference type="Proteomes" id="UP000289805"/>
    </source>
</evidence>
<proteinExistence type="predicted"/>